<evidence type="ECO:0000313" key="6">
    <source>
        <dbReference type="Proteomes" id="UP000435112"/>
    </source>
</evidence>
<evidence type="ECO:0000313" key="1">
    <source>
        <dbReference type="EMBL" id="KAE9041852.1"/>
    </source>
</evidence>
<dbReference type="EMBL" id="QXFV01000181">
    <property type="protein sequence ID" value="KAE9046737.1"/>
    <property type="molecule type" value="Genomic_DNA"/>
</dbReference>
<dbReference type="Proteomes" id="UP000429607">
    <property type="component" value="Unassembled WGS sequence"/>
</dbReference>
<comment type="caution">
    <text evidence="3">The sequence shown here is derived from an EMBL/GenBank/DDBJ whole genome shotgun (WGS) entry which is preliminary data.</text>
</comment>
<dbReference type="OrthoDB" id="95735at2759"/>
<evidence type="ECO:0000313" key="4">
    <source>
        <dbReference type="Proteomes" id="UP000429607"/>
    </source>
</evidence>
<evidence type="ECO:0000313" key="3">
    <source>
        <dbReference type="EMBL" id="KAE9356336.1"/>
    </source>
</evidence>
<evidence type="ECO:0000313" key="5">
    <source>
        <dbReference type="Proteomes" id="UP000434957"/>
    </source>
</evidence>
<name>A0A6A4G0E1_9STRA</name>
<dbReference type="EMBL" id="QXFU01000161">
    <property type="protein sequence ID" value="KAE9041852.1"/>
    <property type="molecule type" value="Genomic_DNA"/>
</dbReference>
<proteinExistence type="predicted"/>
<reference evidence="3 5" key="1">
    <citation type="submission" date="2018-08" db="EMBL/GenBank/DDBJ databases">
        <title>Genomic investigation of the strawberry pathogen Phytophthora fragariae indicates pathogenicity is determined by transcriptional variation in three key races.</title>
        <authorList>
            <person name="Adams T.M."/>
            <person name="Armitage A.D."/>
            <person name="Sobczyk M.K."/>
            <person name="Bates H.J."/>
            <person name="Dunwell J.M."/>
            <person name="Nellist C.F."/>
            <person name="Harrison R.J."/>
        </authorList>
    </citation>
    <scope>NUCLEOTIDE SEQUENCE [LARGE SCALE GENOMIC DNA]</scope>
    <source>
        <strain evidence="2 4">SCRP249</strain>
        <strain evidence="1 6">SCRP324</strain>
        <strain evidence="3 5">SCRP333</strain>
    </source>
</reference>
<dbReference type="AlphaFoldDB" id="A0A6A4G0E1"/>
<evidence type="ECO:0000313" key="2">
    <source>
        <dbReference type="EMBL" id="KAE9046737.1"/>
    </source>
</evidence>
<gene>
    <name evidence="2" type="ORF">PR001_g4429</name>
    <name evidence="1" type="ORF">PR002_g4226</name>
    <name evidence="3" type="ORF">PR003_g2381</name>
</gene>
<dbReference type="Proteomes" id="UP000435112">
    <property type="component" value="Unassembled WGS sequence"/>
</dbReference>
<sequence>MTPPAAKKKKGKDNRYVYITERTRYLQHDIPPVDTVVEEDKLQKKLALARETGDWKLEAKSLMQLGQLMKWRGREEQGDSYQIQASSILRTHTFAEEEEEQSD</sequence>
<dbReference type="EMBL" id="QXFT01000074">
    <property type="protein sequence ID" value="KAE9356336.1"/>
    <property type="molecule type" value="Genomic_DNA"/>
</dbReference>
<accession>A0A6A4G0E1</accession>
<keyword evidence="5" id="KW-1185">Reference proteome</keyword>
<dbReference type="Proteomes" id="UP000434957">
    <property type="component" value="Unassembled WGS sequence"/>
</dbReference>
<organism evidence="3 5">
    <name type="scientific">Phytophthora rubi</name>
    <dbReference type="NCBI Taxonomy" id="129364"/>
    <lineage>
        <taxon>Eukaryota</taxon>
        <taxon>Sar</taxon>
        <taxon>Stramenopiles</taxon>
        <taxon>Oomycota</taxon>
        <taxon>Peronosporomycetes</taxon>
        <taxon>Peronosporales</taxon>
        <taxon>Peronosporaceae</taxon>
        <taxon>Phytophthora</taxon>
    </lineage>
</organism>
<protein>
    <submittedName>
        <fullName evidence="3">Uncharacterized protein</fullName>
    </submittedName>
</protein>